<dbReference type="EMBL" id="SLWS01000011">
    <property type="protein sequence ID" value="TCO52914.1"/>
    <property type="molecule type" value="Genomic_DNA"/>
</dbReference>
<organism evidence="2 3">
    <name type="scientific">Actinocrispum wychmicini</name>
    <dbReference type="NCBI Taxonomy" id="1213861"/>
    <lineage>
        <taxon>Bacteria</taxon>
        <taxon>Bacillati</taxon>
        <taxon>Actinomycetota</taxon>
        <taxon>Actinomycetes</taxon>
        <taxon>Pseudonocardiales</taxon>
        <taxon>Pseudonocardiaceae</taxon>
        <taxon>Actinocrispum</taxon>
    </lineage>
</organism>
<comment type="caution">
    <text evidence="2">The sequence shown here is derived from an EMBL/GenBank/DDBJ whole genome shotgun (WGS) entry which is preliminary data.</text>
</comment>
<evidence type="ECO:0000313" key="3">
    <source>
        <dbReference type="Proteomes" id="UP000295680"/>
    </source>
</evidence>
<dbReference type="Proteomes" id="UP000295680">
    <property type="component" value="Unassembled WGS sequence"/>
</dbReference>
<accession>A0A4R2J477</accession>
<dbReference type="OrthoDB" id="3697525at2"/>
<dbReference type="RefSeq" id="WP_132123883.1">
    <property type="nucleotide sequence ID" value="NZ_SLWS01000011.1"/>
</dbReference>
<protein>
    <recommendedName>
        <fullName evidence="4">Excreted virulence factor EspC (Type VII ESX diderm)</fullName>
    </recommendedName>
</protein>
<keyword evidence="3" id="KW-1185">Reference proteome</keyword>
<sequence>MKVLPLLRASLTLRKVKARLPRLRGMKGPVLDEESVRAKLASKLAGVTGATAGQAGPHLESYVDNHVADWLDRMAVHHRTLLAELDALAVHLAGLKERYRIQVEDQKLRVDDLEGAVSHALKRVSDPDSPFHEPEPRSNHRGANG</sequence>
<evidence type="ECO:0000256" key="1">
    <source>
        <dbReference type="SAM" id="MobiDB-lite"/>
    </source>
</evidence>
<reference evidence="2 3" key="1">
    <citation type="submission" date="2019-03" db="EMBL/GenBank/DDBJ databases">
        <title>Genomic Encyclopedia of Type Strains, Phase IV (KMG-IV): sequencing the most valuable type-strain genomes for metagenomic binning, comparative biology and taxonomic classification.</title>
        <authorList>
            <person name="Goeker M."/>
        </authorList>
    </citation>
    <scope>NUCLEOTIDE SEQUENCE [LARGE SCALE GENOMIC DNA]</scope>
    <source>
        <strain evidence="2 3">DSM 45934</strain>
    </source>
</reference>
<name>A0A4R2J477_9PSEU</name>
<evidence type="ECO:0000313" key="2">
    <source>
        <dbReference type="EMBL" id="TCO52914.1"/>
    </source>
</evidence>
<feature type="compositionally biased region" description="Basic and acidic residues" evidence="1">
    <location>
        <begin position="123"/>
        <end position="138"/>
    </location>
</feature>
<gene>
    <name evidence="2" type="ORF">EV192_111108</name>
</gene>
<feature type="region of interest" description="Disordered" evidence="1">
    <location>
        <begin position="121"/>
        <end position="145"/>
    </location>
</feature>
<evidence type="ECO:0008006" key="4">
    <source>
        <dbReference type="Google" id="ProtNLM"/>
    </source>
</evidence>
<dbReference type="AlphaFoldDB" id="A0A4R2J477"/>
<proteinExistence type="predicted"/>